<dbReference type="Pfam" id="PF20095">
    <property type="entry name" value="DUF6485"/>
    <property type="match status" value="1"/>
</dbReference>
<name>A0A1W1VJB1_9FIRM</name>
<dbReference type="STRING" id="698762.SAMN00808754_0772"/>
<protein>
    <recommendedName>
        <fullName evidence="3">Cytosolic protein</fullName>
    </recommendedName>
</protein>
<dbReference type="RefSeq" id="WP_084664218.1">
    <property type="nucleotide sequence ID" value="NZ_LT838272.1"/>
</dbReference>
<dbReference type="EMBL" id="LT838272">
    <property type="protein sequence ID" value="SMB93024.1"/>
    <property type="molecule type" value="Genomic_DNA"/>
</dbReference>
<sequence>MAQCVNIAENKKMCTCTYEPCPRKGNCCACLLYHRRHGELPGCLFPPEVERTYDRSIDRFVAWFNRGRK</sequence>
<gene>
    <name evidence="1" type="ORF">SAMN00808754_0772</name>
</gene>
<dbReference type="Proteomes" id="UP000192569">
    <property type="component" value="Chromosome I"/>
</dbReference>
<evidence type="ECO:0000313" key="1">
    <source>
        <dbReference type="EMBL" id="SMB93024.1"/>
    </source>
</evidence>
<dbReference type="AlphaFoldDB" id="A0A1W1VJB1"/>
<keyword evidence="2" id="KW-1185">Reference proteome</keyword>
<evidence type="ECO:0000313" key="2">
    <source>
        <dbReference type="Proteomes" id="UP000192569"/>
    </source>
</evidence>
<dbReference type="OrthoDB" id="9800443at2"/>
<evidence type="ECO:0008006" key="3">
    <source>
        <dbReference type="Google" id="ProtNLM"/>
    </source>
</evidence>
<reference evidence="1 2" key="1">
    <citation type="submission" date="2017-04" db="EMBL/GenBank/DDBJ databases">
        <authorList>
            <person name="Afonso C.L."/>
            <person name="Miller P.J."/>
            <person name="Scott M.A."/>
            <person name="Spackman E."/>
            <person name="Goraichik I."/>
            <person name="Dimitrov K.M."/>
            <person name="Suarez D.L."/>
            <person name="Swayne D.E."/>
        </authorList>
    </citation>
    <scope>NUCLEOTIDE SEQUENCE [LARGE SCALE GENOMIC DNA]</scope>
    <source>
        <strain evidence="1 2">ToBE</strain>
    </source>
</reference>
<accession>A0A1W1VJB1</accession>
<proteinExistence type="predicted"/>
<organism evidence="1 2">
    <name type="scientific">Thermanaeromonas toyohensis ToBE</name>
    <dbReference type="NCBI Taxonomy" id="698762"/>
    <lineage>
        <taxon>Bacteria</taxon>
        <taxon>Bacillati</taxon>
        <taxon>Bacillota</taxon>
        <taxon>Clostridia</taxon>
        <taxon>Neomoorellales</taxon>
        <taxon>Neomoorellaceae</taxon>
        <taxon>Thermanaeromonas</taxon>
    </lineage>
</organism>